<reference evidence="1 2" key="1">
    <citation type="submission" date="2024-05" db="EMBL/GenBank/DDBJ databases">
        <title>A high-quality chromosomal-level genome assembly of Topmouth culter (Culter alburnus).</title>
        <authorList>
            <person name="Zhao H."/>
        </authorList>
    </citation>
    <scope>NUCLEOTIDE SEQUENCE [LARGE SCALE GENOMIC DNA]</scope>
    <source>
        <strain evidence="1">CATC2023</strain>
        <tissue evidence="1">Muscle</tissue>
    </source>
</reference>
<protein>
    <submittedName>
        <fullName evidence="1">Uncharacterized protein</fullName>
    </submittedName>
</protein>
<gene>
    <name evidence="1" type="ORF">ABG768_025383</name>
</gene>
<dbReference type="AlphaFoldDB" id="A0AAW2AHM3"/>
<evidence type="ECO:0000313" key="1">
    <source>
        <dbReference type="EMBL" id="KAK9972052.1"/>
    </source>
</evidence>
<proteinExistence type="predicted"/>
<organism evidence="1 2">
    <name type="scientific">Culter alburnus</name>
    <name type="common">Topmouth culter</name>
    <dbReference type="NCBI Taxonomy" id="194366"/>
    <lineage>
        <taxon>Eukaryota</taxon>
        <taxon>Metazoa</taxon>
        <taxon>Chordata</taxon>
        <taxon>Craniata</taxon>
        <taxon>Vertebrata</taxon>
        <taxon>Euteleostomi</taxon>
        <taxon>Actinopterygii</taxon>
        <taxon>Neopterygii</taxon>
        <taxon>Teleostei</taxon>
        <taxon>Ostariophysi</taxon>
        <taxon>Cypriniformes</taxon>
        <taxon>Xenocyprididae</taxon>
        <taxon>Xenocypridinae</taxon>
        <taxon>Culter</taxon>
    </lineage>
</organism>
<dbReference type="Proteomes" id="UP001479290">
    <property type="component" value="Unassembled WGS sequence"/>
</dbReference>
<dbReference type="EMBL" id="JAWDJR010000007">
    <property type="protein sequence ID" value="KAK9972052.1"/>
    <property type="molecule type" value="Genomic_DNA"/>
</dbReference>
<sequence>MLTPVDGVFSGISPGKLRVWLSHWFNNGAKVERNSGTFGSPSDLPLNNEPVAFLPLQTPLCGELYKRWHCASTTIVGSDKAHYQRHCLCAPGSKQATVRPHCSPEP</sequence>
<accession>A0AAW2AHM3</accession>
<name>A0AAW2AHM3_CULAL</name>
<keyword evidence="2" id="KW-1185">Reference proteome</keyword>
<comment type="caution">
    <text evidence="1">The sequence shown here is derived from an EMBL/GenBank/DDBJ whole genome shotgun (WGS) entry which is preliminary data.</text>
</comment>
<evidence type="ECO:0000313" key="2">
    <source>
        <dbReference type="Proteomes" id="UP001479290"/>
    </source>
</evidence>